<gene>
    <name evidence="1" type="ORF">HGM15179_009034</name>
    <name evidence="2" type="ORF">HGM15179_009035</name>
</gene>
<reference evidence="1" key="1">
    <citation type="submission" date="2019-04" db="EMBL/GenBank/DDBJ databases">
        <title>Genome assembly of Zosterops borbonicus 15179.</title>
        <authorList>
            <person name="Leroy T."/>
            <person name="Anselmetti Y."/>
            <person name="Tilak M.-K."/>
            <person name="Nabholz B."/>
        </authorList>
    </citation>
    <scope>NUCLEOTIDE SEQUENCE</scope>
    <source>
        <strain evidence="1">HGM_15179</strain>
        <tissue evidence="1">Muscle</tissue>
    </source>
</reference>
<evidence type="ECO:0000313" key="2">
    <source>
        <dbReference type="EMBL" id="TRZ18080.1"/>
    </source>
</evidence>
<sequence length="64" mass="7039">AGNLSLPRRSVPLCIHSSWSTSTGTLDLCDLCSCSVTNLLPGWQKRNPGKWQLVQDYQAECSSE</sequence>
<dbReference type="EMBL" id="SWJQ01000236">
    <property type="protein sequence ID" value="TRZ18080.1"/>
    <property type="molecule type" value="Genomic_DNA"/>
</dbReference>
<feature type="non-terminal residue" evidence="1">
    <location>
        <position position="64"/>
    </location>
</feature>
<dbReference type="Proteomes" id="UP000796761">
    <property type="component" value="Unassembled WGS sequence"/>
</dbReference>
<organism evidence="1 3">
    <name type="scientific">Zosterops borbonicus</name>
    <dbReference type="NCBI Taxonomy" id="364589"/>
    <lineage>
        <taxon>Eukaryota</taxon>
        <taxon>Metazoa</taxon>
        <taxon>Chordata</taxon>
        <taxon>Craniata</taxon>
        <taxon>Vertebrata</taxon>
        <taxon>Euteleostomi</taxon>
        <taxon>Archelosauria</taxon>
        <taxon>Archosauria</taxon>
        <taxon>Dinosauria</taxon>
        <taxon>Saurischia</taxon>
        <taxon>Theropoda</taxon>
        <taxon>Coelurosauria</taxon>
        <taxon>Aves</taxon>
        <taxon>Neognathae</taxon>
        <taxon>Neoaves</taxon>
        <taxon>Telluraves</taxon>
        <taxon>Australaves</taxon>
        <taxon>Passeriformes</taxon>
        <taxon>Sylvioidea</taxon>
        <taxon>Zosteropidae</taxon>
        <taxon>Zosterops</taxon>
    </lineage>
</organism>
<dbReference type="EMBL" id="SWJQ01000236">
    <property type="protein sequence ID" value="TRZ18079.1"/>
    <property type="molecule type" value="Genomic_DNA"/>
</dbReference>
<protein>
    <submittedName>
        <fullName evidence="1">Uncharacterized protein</fullName>
    </submittedName>
</protein>
<feature type="non-terminal residue" evidence="1">
    <location>
        <position position="1"/>
    </location>
</feature>
<keyword evidence="3" id="KW-1185">Reference proteome</keyword>
<comment type="caution">
    <text evidence="1">The sequence shown here is derived from an EMBL/GenBank/DDBJ whole genome shotgun (WGS) entry which is preliminary data.</text>
</comment>
<evidence type="ECO:0000313" key="3">
    <source>
        <dbReference type="Proteomes" id="UP000796761"/>
    </source>
</evidence>
<name>A0A8K1LL78_9PASS</name>
<proteinExistence type="predicted"/>
<dbReference type="AlphaFoldDB" id="A0A8K1LL78"/>
<accession>A0A8K1LL78</accession>
<evidence type="ECO:0000313" key="1">
    <source>
        <dbReference type="EMBL" id="TRZ18079.1"/>
    </source>
</evidence>